<organism evidence="10 11">
    <name type="scientific">Saltatorellus ferox</name>
    <dbReference type="NCBI Taxonomy" id="2528018"/>
    <lineage>
        <taxon>Bacteria</taxon>
        <taxon>Pseudomonadati</taxon>
        <taxon>Planctomycetota</taxon>
        <taxon>Planctomycetia</taxon>
        <taxon>Planctomycetia incertae sedis</taxon>
        <taxon>Saltatorellus</taxon>
    </lineage>
</organism>
<dbReference type="EMBL" id="CP036434">
    <property type="protein sequence ID" value="QDV09757.1"/>
    <property type="molecule type" value="Genomic_DNA"/>
</dbReference>
<dbReference type="RefSeq" id="WP_145204681.1">
    <property type="nucleotide sequence ID" value="NZ_CP036434.1"/>
</dbReference>
<reference evidence="10 11" key="1">
    <citation type="submission" date="2019-02" db="EMBL/GenBank/DDBJ databases">
        <title>Deep-cultivation of Planctomycetes and their phenomic and genomic characterization uncovers novel biology.</title>
        <authorList>
            <person name="Wiegand S."/>
            <person name="Jogler M."/>
            <person name="Boedeker C."/>
            <person name="Pinto D."/>
            <person name="Vollmers J."/>
            <person name="Rivas-Marin E."/>
            <person name="Kohn T."/>
            <person name="Peeters S.H."/>
            <person name="Heuer A."/>
            <person name="Rast P."/>
            <person name="Oberbeckmann S."/>
            <person name="Bunk B."/>
            <person name="Jeske O."/>
            <person name="Meyerdierks A."/>
            <person name="Storesund J.E."/>
            <person name="Kallscheuer N."/>
            <person name="Luecker S."/>
            <person name="Lage O.M."/>
            <person name="Pohl T."/>
            <person name="Merkel B.J."/>
            <person name="Hornburger P."/>
            <person name="Mueller R.-W."/>
            <person name="Bruemmer F."/>
            <person name="Labrenz M."/>
            <person name="Spormann A.M."/>
            <person name="Op den Camp H."/>
            <person name="Overmann J."/>
            <person name="Amann R."/>
            <person name="Jetten M.S.M."/>
            <person name="Mascher T."/>
            <person name="Medema M.H."/>
            <person name="Devos D.P."/>
            <person name="Kaster A.-K."/>
            <person name="Ovreas L."/>
            <person name="Rohde M."/>
            <person name="Galperin M.Y."/>
            <person name="Jogler C."/>
        </authorList>
    </citation>
    <scope>NUCLEOTIDE SEQUENCE [LARGE SCALE GENOMIC DNA]</scope>
    <source>
        <strain evidence="10 11">Poly30</strain>
    </source>
</reference>
<evidence type="ECO:0000256" key="2">
    <source>
        <dbReference type="ARBA" id="ARBA00022617"/>
    </source>
</evidence>
<dbReference type="Pfam" id="PF03150">
    <property type="entry name" value="CCP_MauG"/>
    <property type="match status" value="1"/>
</dbReference>
<comment type="subcellular location">
    <subcellularLocation>
        <location evidence="1">Cell envelope</location>
    </subcellularLocation>
</comment>
<dbReference type="GO" id="GO:0030313">
    <property type="term" value="C:cell envelope"/>
    <property type="evidence" value="ECO:0007669"/>
    <property type="project" value="UniProtKB-SubCell"/>
</dbReference>
<dbReference type="GO" id="GO:0004130">
    <property type="term" value="F:cytochrome-c peroxidase activity"/>
    <property type="evidence" value="ECO:0007669"/>
    <property type="project" value="UniProtKB-EC"/>
</dbReference>
<feature type="domain" description="Cytochrome c" evidence="9">
    <location>
        <begin position="277"/>
        <end position="376"/>
    </location>
</feature>
<keyword evidence="6 7" id="KW-0408">Iron</keyword>
<evidence type="ECO:0000256" key="8">
    <source>
        <dbReference type="SAM" id="SignalP"/>
    </source>
</evidence>
<evidence type="ECO:0000256" key="1">
    <source>
        <dbReference type="ARBA" id="ARBA00004196"/>
    </source>
</evidence>
<accession>A0A518F093</accession>
<dbReference type="GO" id="GO:0009055">
    <property type="term" value="F:electron transfer activity"/>
    <property type="evidence" value="ECO:0007669"/>
    <property type="project" value="InterPro"/>
</dbReference>
<dbReference type="SUPFAM" id="SSF46626">
    <property type="entry name" value="Cytochrome c"/>
    <property type="match status" value="2"/>
</dbReference>
<evidence type="ECO:0000313" key="11">
    <source>
        <dbReference type="Proteomes" id="UP000320390"/>
    </source>
</evidence>
<keyword evidence="10" id="KW-0575">Peroxidase</keyword>
<sequence precursor="true">MTKSTPFADRSIARWTLAAALAASTASISLSQGALPAPPTPPQNPTTAEKAVLGKMLFWEEQLSSDGTMACGTCHQARTGGADPRLTNTPAHPGPDGVAGTADDLFGSPGVHRANGFGHFVADATFGFGEQSTPRTTPSMMTGAYFPELFWDGRVGPDFVDPLTGLVVIPQGGALEAQSLQPIMNTVEMADEDRSWASVTGRLASARPMALATNLTADMQAALAIDPTYPELFEAAFGTAEITPVRIAFALAAYQRTLVPDQSKFDRVMRGQAQFTPAENRGRGAFGSPQSRCAQCHAGSLFSDRQFHNLGLRPIAEDSGRQAVTGQPGDRGRFKTPSLRNVALRERFFHTGAPGSAGAPAINDLNDLLAFYDADGGAFANNKDQRLIGLTVPPQVRGDIVAFLNTLTDPRVAAETAPFDRPSLWSERSPANRNPLPLGAGAVAGTGGFTPGIIATSPPREGNQGFRVGGFDALGDVFTVLHVDLVNVPGGATTMDLRNGLPLAAMTQGIGAGQGTMTWLDDEALAPVLVGLSYEAQWWVRDFGAVGNVAKSERVRITIE</sequence>
<dbReference type="Gene3D" id="1.10.760.10">
    <property type="entry name" value="Cytochrome c-like domain"/>
    <property type="match status" value="2"/>
</dbReference>
<keyword evidence="5 10" id="KW-0560">Oxidoreductase</keyword>
<dbReference type="PROSITE" id="PS51007">
    <property type="entry name" value="CYTC"/>
    <property type="match status" value="1"/>
</dbReference>
<dbReference type="Proteomes" id="UP000320390">
    <property type="component" value="Chromosome"/>
</dbReference>
<protein>
    <submittedName>
        <fullName evidence="10">Cytochrome c551 peroxidase</fullName>
        <ecNumber evidence="10">1.11.1.5</ecNumber>
    </submittedName>
</protein>
<dbReference type="AlphaFoldDB" id="A0A518F093"/>
<dbReference type="PANTHER" id="PTHR30600:SF10">
    <property type="entry name" value="BLL6722 PROTEIN"/>
    <property type="match status" value="1"/>
</dbReference>
<dbReference type="OrthoDB" id="9805202at2"/>
<feature type="chain" id="PRO_5022031638" evidence="8">
    <location>
        <begin position="37"/>
        <end position="560"/>
    </location>
</feature>
<dbReference type="PANTHER" id="PTHR30600">
    <property type="entry name" value="CYTOCHROME C PEROXIDASE-RELATED"/>
    <property type="match status" value="1"/>
</dbReference>
<evidence type="ECO:0000259" key="9">
    <source>
        <dbReference type="PROSITE" id="PS51007"/>
    </source>
</evidence>
<keyword evidence="11" id="KW-1185">Reference proteome</keyword>
<evidence type="ECO:0000313" key="10">
    <source>
        <dbReference type="EMBL" id="QDV09757.1"/>
    </source>
</evidence>
<gene>
    <name evidence="10" type="primary">ccp_6</name>
    <name evidence="10" type="ORF">Poly30_53170</name>
</gene>
<keyword evidence="2 7" id="KW-0349">Heme</keyword>
<evidence type="ECO:0000256" key="4">
    <source>
        <dbReference type="ARBA" id="ARBA00022729"/>
    </source>
</evidence>
<dbReference type="GO" id="GO:0020037">
    <property type="term" value="F:heme binding"/>
    <property type="evidence" value="ECO:0007669"/>
    <property type="project" value="InterPro"/>
</dbReference>
<keyword evidence="3 7" id="KW-0479">Metal-binding</keyword>
<dbReference type="EC" id="1.11.1.5" evidence="10"/>
<keyword evidence="4 8" id="KW-0732">Signal</keyword>
<name>A0A518F093_9BACT</name>
<evidence type="ECO:0000256" key="6">
    <source>
        <dbReference type="ARBA" id="ARBA00023004"/>
    </source>
</evidence>
<proteinExistence type="predicted"/>
<evidence type="ECO:0000256" key="5">
    <source>
        <dbReference type="ARBA" id="ARBA00023002"/>
    </source>
</evidence>
<dbReference type="InterPro" id="IPR036909">
    <property type="entry name" value="Cyt_c-like_dom_sf"/>
</dbReference>
<evidence type="ECO:0000256" key="7">
    <source>
        <dbReference type="PROSITE-ProRule" id="PRU00433"/>
    </source>
</evidence>
<feature type="signal peptide" evidence="8">
    <location>
        <begin position="1"/>
        <end position="36"/>
    </location>
</feature>
<dbReference type="InterPro" id="IPR009056">
    <property type="entry name" value="Cyt_c-like_dom"/>
</dbReference>
<dbReference type="GO" id="GO:0046872">
    <property type="term" value="F:metal ion binding"/>
    <property type="evidence" value="ECO:0007669"/>
    <property type="project" value="UniProtKB-KW"/>
</dbReference>
<evidence type="ECO:0000256" key="3">
    <source>
        <dbReference type="ARBA" id="ARBA00022723"/>
    </source>
</evidence>
<dbReference type="InterPro" id="IPR004852">
    <property type="entry name" value="Di-haem_cyt_c_peroxidsae"/>
</dbReference>
<dbReference type="InterPro" id="IPR051395">
    <property type="entry name" value="Cytochrome_c_Peroxidase/MauG"/>
</dbReference>